<dbReference type="FunFam" id="3.80.10.10:FF:000188">
    <property type="entry name" value="F-box protein SKP2B"/>
    <property type="match status" value="1"/>
</dbReference>
<dbReference type="InterPro" id="IPR001878">
    <property type="entry name" value="Znf_CCHC"/>
</dbReference>
<comment type="caution">
    <text evidence="4">The sequence shown here is derived from an EMBL/GenBank/DDBJ whole genome shotgun (WGS) entry which is preliminary data.</text>
</comment>
<feature type="compositionally biased region" description="Basic residues" evidence="2">
    <location>
        <begin position="17"/>
        <end position="30"/>
    </location>
</feature>
<feature type="domain" description="CCHC-type" evidence="3">
    <location>
        <begin position="120"/>
        <end position="135"/>
    </location>
</feature>
<dbReference type="Pfam" id="PF12937">
    <property type="entry name" value="F-box-like"/>
    <property type="match status" value="1"/>
</dbReference>
<sequence>MKEMKREKLRDYYEGRHKSHLRPHSHRREKERKPQEANINLSYFHGKDNVEANLVWEIRVEQQLKKKSTSKSYGSHSYPMKDQGQGILGVTPSKPKDDKGKTIEKQAPKASMQEKTSSIKCFKCLGRGHITSQCPTTKTMIMRGQDIYSSQDKATTSPSSSESEKAKEEESSEEIYPQEEGQPLVVKEKCKEVSVSFKRLAKMETHFTIKTNIKETFPLRQPPHFLFCKKTLASIVTPLGLEFISQVKKLLDEGLVRKSLNPCALLVPKIGVEGRSPEYEEPQDLRSNPFQGNSISSHAIFVYGFHLLIHGFPPFCNLNNNIKMSRITFTCRNSQISFCTAFRKSFANFILFLPKGWSSTPSLNGTRSVGHRIRGNNILFWGLRISDFGVESMVGKESLRTEVLNLSFEKLMMVECGGNSGKGVNIKAGVITEWKDIPVELLMQILSLVDDQTVIIASEVCRGWREAICFGLTRLSLSWCSKNMNNLVLSLSPKFTKLQTLILRQDKPQLEDNAVETIANFCHDLQILDLSKSFKLTDRSLYAVALGCRDLTKLNISGCSAFSDNALAYLASFCRKLKVLNLCGCVKAASDTALQAIGHYCNQLQFLNLGWCENVSDVGVMSLAYGCPDLRTLDLCGCVLITDDSVIVLANRCPHLRSLGLYYCQSITDKAMYSLAQSKLNNRMWGSVKGGGNDDDGLRTLNISQCTALTPSAVQAVCDSCPSLHTCSGRHSLIMSGCLNLTSVHCVCAGQAHRAITLPHAAH</sequence>
<dbReference type="PANTHER" id="PTHR13318:SF258">
    <property type="entry name" value="F-BOX PROTEIN SKP2A"/>
    <property type="match status" value="1"/>
</dbReference>
<name>A0A445H6F8_GLYSO</name>
<dbReference type="GO" id="GO:0031146">
    <property type="term" value="P:SCF-dependent proteasomal ubiquitin-dependent protein catabolic process"/>
    <property type="evidence" value="ECO:0007669"/>
    <property type="project" value="TreeGrafter"/>
</dbReference>
<evidence type="ECO:0000313" key="4">
    <source>
        <dbReference type="EMBL" id="RZB69157.1"/>
    </source>
</evidence>
<feature type="compositionally biased region" description="Basic and acidic residues" evidence="2">
    <location>
        <begin position="1"/>
        <end position="16"/>
    </location>
</feature>
<dbReference type="InterPro" id="IPR036047">
    <property type="entry name" value="F-box-like_dom_sf"/>
</dbReference>
<feature type="region of interest" description="Disordered" evidence="2">
    <location>
        <begin position="70"/>
        <end position="114"/>
    </location>
</feature>
<dbReference type="GO" id="GO:0008270">
    <property type="term" value="F:zinc ion binding"/>
    <property type="evidence" value="ECO:0007669"/>
    <property type="project" value="UniProtKB-KW"/>
</dbReference>
<dbReference type="GO" id="GO:0003676">
    <property type="term" value="F:nucleic acid binding"/>
    <property type="evidence" value="ECO:0007669"/>
    <property type="project" value="InterPro"/>
</dbReference>
<dbReference type="AlphaFoldDB" id="A0A445H6F8"/>
<dbReference type="EMBL" id="QZWG01000014">
    <property type="protein sequence ID" value="RZB69157.1"/>
    <property type="molecule type" value="Genomic_DNA"/>
</dbReference>
<dbReference type="InterPro" id="IPR006553">
    <property type="entry name" value="Leu-rich_rpt_Cys-con_subtyp"/>
</dbReference>
<accession>A0A445H6F8</accession>
<dbReference type="Pfam" id="PF25372">
    <property type="entry name" value="DUF7885"/>
    <property type="match status" value="1"/>
</dbReference>
<evidence type="ECO:0000256" key="2">
    <source>
        <dbReference type="SAM" id="MobiDB-lite"/>
    </source>
</evidence>
<protein>
    <submittedName>
        <fullName evidence="4">F-box protein SKP2B</fullName>
    </submittedName>
</protein>
<keyword evidence="1" id="KW-0862">Zinc</keyword>
<feature type="compositionally biased region" description="Basic and acidic residues" evidence="2">
    <location>
        <begin position="94"/>
        <end position="107"/>
    </location>
</feature>
<dbReference type="SMART" id="SM00367">
    <property type="entry name" value="LRR_CC"/>
    <property type="match status" value="9"/>
</dbReference>
<dbReference type="GO" id="GO:0019005">
    <property type="term" value="C:SCF ubiquitin ligase complex"/>
    <property type="evidence" value="ECO:0007669"/>
    <property type="project" value="TreeGrafter"/>
</dbReference>
<dbReference type="CDD" id="cd22161">
    <property type="entry name" value="F-box_AtSKP2-like"/>
    <property type="match status" value="1"/>
</dbReference>
<dbReference type="PANTHER" id="PTHR13318">
    <property type="entry name" value="PARTNER OF PAIRED, ISOFORM B-RELATED"/>
    <property type="match status" value="1"/>
</dbReference>
<dbReference type="Gene3D" id="1.20.1280.50">
    <property type="match status" value="1"/>
</dbReference>
<keyword evidence="1" id="KW-0863">Zinc-finger</keyword>
<keyword evidence="5" id="KW-1185">Reference proteome</keyword>
<reference evidence="4 5" key="1">
    <citation type="submission" date="2018-09" db="EMBL/GenBank/DDBJ databases">
        <title>A high-quality reference genome of wild soybean provides a powerful tool to mine soybean genomes.</title>
        <authorList>
            <person name="Xie M."/>
            <person name="Chung C.Y.L."/>
            <person name="Li M.-W."/>
            <person name="Wong F.-L."/>
            <person name="Chan T.-F."/>
            <person name="Lam H.-M."/>
        </authorList>
    </citation>
    <scope>NUCLEOTIDE SEQUENCE [LARGE SCALE GENOMIC DNA]</scope>
    <source>
        <strain evidence="5">cv. W05</strain>
        <tissue evidence="4">Hypocotyl of etiolated seedlings</tissue>
    </source>
</reference>
<dbReference type="SUPFAM" id="SSF81383">
    <property type="entry name" value="F-box domain"/>
    <property type="match status" value="1"/>
</dbReference>
<dbReference type="SUPFAM" id="SSF52047">
    <property type="entry name" value="RNI-like"/>
    <property type="match status" value="2"/>
</dbReference>
<dbReference type="PROSITE" id="PS50158">
    <property type="entry name" value="ZF_CCHC"/>
    <property type="match status" value="1"/>
</dbReference>
<evidence type="ECO:0000259" key="3">
    <source>
        <dbReference type="PROSITE" id="PS50158"/>
    </source>
</evidence>
<organism evidence="4 5">
    <name type="scientific">Glycine soja</name>
    <name type="common">Wild soybean</name>
    <dbReference type="NCBI Taxonomy" id="3848"/>
    <lineage>
        <taxon>Eukaryota</taxon>
        <taxon>Viridiplantae</taxon>
        <taxon>Streptophyta</taxon>
        <taxon>Embryophyta</taxon>
        <taxon>Tracheophyta</taxon>
        <taxon>Spermatophyta</taxon>
        <taxon>Magnoliopsida</taxon>
        <taxon>eudicotyledons</taxon>
        <taxon>Gunneridae</taxon>
        <taxon>Pentapetalae</taxon>
        <taxon>rosids</taxon>
        <taxon>fabids</taxon>
        <taxon>Fabales</taxon>
        <taxon>Fabaceae</taxon>
        <taxon>Papilionoideae</taxon>
        <taxon>50 kb inversion clade</taxon>
        <taxon>NPAAA clade</taxon>
        <taxon>indigoferoid/millettioid clade</taxon>
        <taxon>Phaseoleae</taxon>
        <taxon>Glycine</taxon>
        <taxon>Glycine subgen. Soja</taxon>
    </lineage>
</organism>
<evidence type="ECO:0000313" key="5">
    <source>
        <dbReference type="Proteomes" id="UP000289340"/>
    </source>
</evidence>
<evidence type="ECO:0000256" key="1">
    <source>
        <dbReference type="PROSITE-ProRule" id="PRU00047"/>
    </source>
</evidence>
<proteinExistence type="predicted"/>
<dbReference type="InterPro" id="IPR057207">
    <property type="entry name" value="FBXL15_LRR"/>
</dbReference>
<feature type="region of interest" description="Disordered" evidence="2">
    <location>
        <begin position="148"/>
        <end position="179"/>
    </location>
</feature>
<dbReference type="InterPro" id="IPR032675">
    <property type="entry name" value="LRR_dom_sf"/>
</dbReference>
<keyword evidence="1" id="KW-0479">Metal-binding</keyword>
<feature type="region of interest" description="Disordered" evidence="2">
    <location>
        <begin position="1"/>
        <end position="38"/>
    </location>
</feature>
<gene>
    <name evidence="4" type="ORF">D0Y65_038783</name>
</gene>
<dbReference type="InterPro" id="IPR001810">
    <property type="entry name" value="F-box_dom"/>
</dbReference>
<dbReference type="Gene3D" id="3.80.10.10">
    <property type="entry name" value="Ribonuclease Inhibitor"/>
    <property type="match status" value="1"/>
</dbReference>
<dbReference type="Proteomes" id="UP000289340">
    <property type="component" value="Chromosome 14"/>
</dbReference>